<proteinExistence type="predicted"/>
<reference evidence="2" key="1">
    <citation type="submission" date="2023-07" db="EMBL/GenBank/DDBJ databases">
        <title>draft genome sequence of fig (Ficus carica).</title>
        <authorList>
            <person name="Takahashi T."/>
            <person name="Nishimura K."/>
        </authorList>
    </citation>
    <scope>NUCLEOTIDE SEQUENCE</scope>
</reference>
<dbReference type="EMBL" id="BTGU01000020">
    <property type="protein sequence ID" value="GMN45490.1"/>
    <property type="molecule type" value="Genomic_DNA"/>
</dbReference>
<evidence type="ECO:0000313" key="3">
    <source>
        <dbReference type="Proteomes" id="UP001187192"/>
    </source>
</evidence>
<comment type="caution">
    <text evidence="2">The sequence shown here is derived from an EMBL/GenBank/DDBJ whole genome shotgun (WGS) entry which is preliminary data.</text>
</comment>
<evidence type="ECO:0000313" key="2">
    <source>
        <dbReference type="EMBL" id="GMN45490.1"/>
    </source>
</evidence>
<feature type="region of interest" description="Disordered" evidence="1">
    <location>
        <begin position="108"/>
        <end position="140"/>
    </location>
</feature>
<gene>
    <name evidence="2" type="ORF">TIFTF001_014682</name>
</gene>
<dbReference type="AlphaFoldDB" id="A0AA88D5U1"/>
<dbReference type="PANTHER" id="PTHR33168">
    <property type="entry name" value="STRESS INDUCED PROTEIN-RELATED"/>
    <property type="match status" value="1"/>
</dbReference>
<feature type="compositionally biased region" description="Pro residues" evidence="1">
    <location>
        <begin position="122"/>
        <end position="133"/>
    </location>
</feature>
<keyword evidence="3" id="KW-1185">Reference proteome</keyword>
<protein>
    <submittedName>
        <fullName evidence="2">Uncharacterized protein</fullName>
    </submittedName>
</protein>
<dbReference type="Proteomes" id="UP001187192">
    <property type="component" value="Unassembled WGS sequence"/>
</dbReference>
<name>A0AA88D5U1_FICCA</name>
<organism evidence="2 3">
    <name type="scientific">Ficus carica</name>
    <name type="common">Common fig</name>
    <dbReference type="NCBI Taxonomy" id="3494"/>
    <lineage>
        <taxon>Eukaryota</taxon>
        <taxon>Viridiplantae</taxon>
        <taxon>Streptophyta</taxon>
        <taxon>Embryophyta</taxon>
        <taxon>Tracheophyta</taxon>
        <taxon>Spermatophyta</taxon>
        <taxon>Magnoliopsida</taxon>
        <taxon>eudicotyledons</taxon>
        <taxon>Gunneridae</taxon>
        <taxon>Pentapetalae</taxon>
        <taxon>rosids</taxon>
        <taxon>fabids</taxon>
        <taxon>Rosales</taxon>
        <taxon>Moraceae</taxon>
        <taxon>Ficeae</taxon>
        <taxon>Ficus</taxon>
    </lineage>
</organism>
<sequence length="152" mass="17221">MISEYQSSSSPKEQRLMKPSMCLSSCFSTSSVHHEVLDSDEDRVRTPRSPYSWLKSTAHELPEIRDRCRSLISRFGRGGGRRRHHSSDFSYDPSSYALNFEDQYSRDDESFPLKDFSSRLPMSPPPPPPPPPSSAKYMSGSAAVRREIVGFS</sequence>
<evidence type="ECO:0000256" key="1">
    <source>
        <dbReference type="SAM" id="MobiDB-lite"/>
    </source>
</evidence>
<accession>A0AA88D5U1</accession>
<feature type="region of interest" description="Disordered" evidence="1">
    <location>
        <begin position="74"/>
        <end position="95"/>
    </location>
</feature>